<proteinExistence type="predicted"/>
<dbReference type="Gene3D" id="3.30.9.60">
    <property type="match status" value="1"/>
</dbReference>
<keyword evidence="6" id="KW-1185">Reference proteome</keyword>
<dbReference type="EMBL" id="KZ805451">
    <property type="protein sequence ID" value="PVH96916.1"/>
    <property type="molecule type" value="Genomic_DNA"/>
</dbReference>
<sequence>MALDLPAPADRPLDVVVVGGSLAGLMSGIALKHAGHNVRILEQDNNERESHMAGVCLGRDAHDFLAKHDLVDEPFSHQSNQVQVLKQDGKAHAFYNVRRDITSWDALYFRLRANFDAYPSTYYPDPPKPDSNSGHGTATYQPRTRVLHVARGSGNGDIKPILTIQERETMTITTLTPDLIVAADGPNSTIRTTYFPRSLRQYAGYIAWRGTVLESNVSTETRALFDANVTVTMMSQHHCIMYSIPGETGTLAPGQRLLNFLWYTNETPSDLAAIMTDALDDTHVHRHLVPAGRVRADIWATQVRKAERIPLAAPFLEVLRAIRRPFIQVITDFCADQAVFEDGRILLVGDAVSLYRPHTAFSCTQAAFHALSLEQYINGQLSLERWNERVLRYGRLLWLQSAWWGDFYQRPMLLALGAMAKYWMYSAWDRLVAWWHGEERLLRY</sequence>
<dbReference type="Proteomes" id="UP000244855">
    <property type="component" value="Unassembled WGS sequence"/>
</dbReference>
<keyword evidence="2" id="KW-0560">Oxidoreductase</keyword>
<dbReference type="GO" id="GO:0016491">
    <property type="term" value="F:oxidoreductase activity"/>
    <property type="evidence" value="ECO:0007669"/>
    <property type="project" value="UniProtKB-KW"/>
</dbReference>
<dbReference type="Gene3D" id="3.50.50.60">
    <property type="entry name" value="FAD/NAD(P)-binding domain"/>
    <property type="match status" value="1"/>
</dbReference>
<feature type="domain" description="2,6-dihydroxypyridine 3-monooxygenase substrate binding" evidence="4">
    <location>
        <begin position="202"/>
        <end position="332"/>
    </location>
</feature>
<evidence type="ECO:0000256" key="1">
    <source>
        <dbReference type="ARBA" id="ARBA00022630"/>
    </source>
</evidence>
<organism evidence="5 6">
    <name type="scientific">Periconia macrospinosa</name>
    <dbReference type="NCBI Taxonomy" id="97972"/>
    <lineage>
        <taxon>Eukaryota</taxon>
        <taxon>Fungi</taxon>
        <taxon>Dikarya</taxon>
        <taxon>Ascomycota</taxon>
        <taxon>Pezizomycotina</taxon>
        <taxon>Dothideomycetes</taxon>
        <taxon>Pleosporomycetidae</taxon>
        <taxon>Pleosporales</taxon>
        <taxon>Massarineae</taxon>
        <taxon>Periconiaceae</taxon>
        <taxon>Periconia</taxon>
    </lineage>
</organism>
<accession>A0A2V1DFH9</accession>
<dbReference type="STRING" id="97972.A0A2V1DFH9"/>
<reference evidence="5 6" key="1">
    <citation type="journal article" date="2018" name="Sci. Rep.">
        <title>Comparative genomics provides insights into the lifestyle and reveals functional heterogeneity of dark septate endophytic fungi.</title>
        <authorList>
            <person name="Knapp D.G."/>
            <person name="Nemeth J.B."/>
            <person name="Barry K."/>
            <person name="Hainaut M."/>
            <person name="Henrissat B."/>
            <person name="Johnson J."/>
            <person name="Kuo A."/>
            <person name="Lim J.H.P."/>
            <person name="Lipzen A."/>
            <person name="Nolan M."/>
            <person name="Ohm R.A."/>
            <person name="Tamas L."/>
            <person name="Grigoriev I.V."/>
            <person name="Spatafora J.W."/>
            <person name="Nagy L.G."/>
            <person name="Kovacs G.M."/>
        </authorList>
    </citation>
    <scope>NUCLEOTIDE SEQUENCE [LARGE SCALE GENOMIC DNA]</scope>
    <source>
        <strain evidence="5 6">DSE2036</strain>
    </source>
</reference>
<name>A0A2V1DFH9_9PLEO</name>
<dbReference type="InterPro" id="IPR054707">
    <property type="entry name" value="DhpH_subs-bd"/>
</dbReference>
<dbReference type="Pfam" id="PF22607">
    <property type="entry name" value="FAD_binding-like"/>
    <property type="match status" value="1"/>
</dbReference>
<gene>
    <name evidence="5" type="ORF">DM02DRAFT_720126</name>
</gene>
<dbReference type="Pfam" id="PF00890">
    <property type="entry name" value="FAD_binding_2"/>
    <property type="match status" value="1"/>
</dbReference>
<dbReference type="PANTHER" id="PTHR47469:SF2">
    <property type="entry name" value="OS06G0597600 PROTEIN"/>
    <property type="match status" value="1"/>
</dbReference>
<evidence type="ECO:0000259" key="4">
    <source>
        <dbReference type="Pfam" id="PF22607"/>
    </source>
</evidence>
<evidence type="ECO:0000313" key="5">
    <source>
        <dbReference type="EMBL" id="PVH96916.1"/>
    </source>
</evidence>
<keyword evidence="1" id="KW-0285">Flavoprotein</keyword>
<dbReference type="OrthoDB" id="16820at2759"/>
<dbReference type="InterPro" id="IPR036188">
    <property type="entry name" value="FAD/NAD-bd_sf"/>
</dbReference>
<evidence type="ECO:0000256" key="2">
    <source>
        <dbReference type="ARBA" id="ARBA00023002"/>
    </source>
</evidence>
<dbReference type="PANTHER" id="PTHR47469">
    <property type="entry name" value="MONOOXYGENASE-LIKE"/>
    <property type="match status" value="1"/>
</dbReference>
<evidence type="ECO:0000259" key="3">
    <source>
        <dbReference type="Pfam" id="PF00890"/>
    </source>
</evidence>
<dbReference type="PRINTS" id="PR00420">
    <property type="entry name" value="RNGMNOXGNASE"/>
</dbReference>
<protein>
    <submittedName>
        <fullName evidence="5">FAD/NAD(P)-binding domain-containing protein</fullName>
    </submittedName>
</protein>
<evidence type="ECO:0000313" key="6">
    <source>
        <dbReference type="Proteomes" id="UP000244855"/>
    </source>
</evidence>
<dbReference type="SUPFAM" id="SSF51905">
    <property type="entry name" value="FAD/NAD(P)-binding domain"/>
    <property type="match status" value="1"/>
</dbReference>
<dbReference type="InterPro" id="IPR053212">
    <property type="entry name" value="DHP_3-monooxygenase"/>
</dbReference>
<dbReference type="AlphaFoldDB" id="A0A2V1DFH9"/>
<feature type="domain" description="FAD-dependent oxidoreductase 2 FAD-binding" evidence="3">
    <location>
        <begin position="14"/>
        <end position="53"/>
    </location>
</feature>
<dbReference type="InterPro" id="IPR003953">
    <property type="entry name" value="FAD-dep_OxRdtase_2_FAD-bd"/>
</dbReference>
<dbReference type="SUPFAM" id="SSF54373">
    <property type="entry name" value="FAD-linked reductases, C-terminal domain"/>
    <property type="match status" value="1"/>
</dbReference>